<dbReference type="AlphaFoldDB" id="A0A1B8Z9X7"/>
<dbReference type="RefSeq" id="WP_065401052.1">
    <property type="nucleotide sequence ID" value="NZ_DJBJ01000001.1"/>
</dbReference>
<reference evidence="2" key="1">
    <citation type="submission" date="2016-07" db="EMBL/GenBank/DDBJ databases">
        <authorList>
            <person name="Florea S."/>
            <person name="Webb J.S."/>
            <person name="Jaromczyk J."/>
            <person name="Schardl C.L."/>
        </authorList>
    </citation>
    <scope>NUCLEOTIDE SEQUENCE [LARGE SCALE GENOMIC DNA]</scope>
    <source>
        <strain evidence="2">CC-VM-7</strain>
    </source>
</reference>
<name>A0A1B8Z9X7_9FLAO</name>
<evidence type="ECO:0000313" key="2">
    <source>
        <dbReference type="Proteomes" id="UP000093432"/>
    </source>
</evidence>
<comment type="caution">
    <text evidence="1">The sequence shown here is derived from an EMBL/GenBank/DDBJ whole genome shotgun (WGS) entry which is preliminary data.</text>
</comment>
<accession>A0A1B8Z9X7</accession>
<protein>
    <recommendedName>
        <fullName evidence="3">Cytochrome c family protein</fullName>
    </recommendedName>
</protein>
<evidence type="ECO:0008006" key="3">
    <source>
        <dbReference type="Google" id="ProtNLM"/>
    </source>
</evidence>
<dbReference type="STRING" id="651561.BBI00_22200"/>
<dbReference type="EMBL" id="MAYG01000032">
    <property type="protein sequence ID" value="OCA68307.1"/>
    <property type="molecule type" value="Genomic_DNA"/>
</dbReference>
<evidence type="ECO:0000313" key="1">
    <source>
        <dbReference type="EMBL" id="OCA68307.1"/>
    </source>
</evidence>
<sequence>MKTLVFSLFILSFISCESGKKDQRLNSATGFSKVADSESIYCGAFCDPPSITYKLAGDSTCAHSSQDVLNCFAWKNFIALNWAASAQRGVPDTTATAANYGMPGDYSPTVWESFASNDEVFAPKNLLTWNLKSKNGYVKQINEINKFTDINISIPKATLRAAVGNSNVDEILQAEGSWLTDQSGNIVWYEIKINNIESDFIRRNKLYDYNSLKEYGTANNGVWLPMESIELKAAWRIIPEDKLDSLKNYYKISKAMVPEIKGFKDKKPVFGKSTQKYLGLVGLHIIRKTPQSPQFNWMTFEHIHNAPNEGQADPSVRYCFYNPKSTKTPNIAPVIGQDSLNTPVQVVRVNKIKTKLQKLNTQMQQLIRASNPKSVWQYYQLVNIQWPENPIQDNGNNKSAPLMEGGITPSDISNTTMETYAQQKQCMDCHKYASVVGSGMPPTDYSFIFLKVKPEKQIPKGKTPVK</sequence>
<proteinExistence type="predicted"/>
<organism evidence="1 2">
    <name type="scientific">Chryseobacterium arthrosphaerae</name>
    <dbReference type="NCBI Taxonomy" id="651561"/>
    <lineage>
        <taxon>Bacteria</taxon>
        <taxon>Pseudomonadati</taxon>
        <taxon>Bacteroidota</taxon>
        <taxon>Flavobacteriia</taxon>
        <taxon>Flavobacteriales</taxon>
        <taxon>Weeksellaceae</taxon>
        <taxon>Chryseobacterium group</taxon>
        <taxon>Chryseobacterium</taxon>
    </lineage>
</organism>
<dbReference type="PROSITE" id="PS51257">
    <property type="entry name" value="PROKAR_LIPOPROTEIN"/>
    <property type="match status" value="1"/>
</dbReference>
<dbReference type="Proteomes" id="UP000093432">
    <property type="component" value="Unassembled WGS sequence"/>
</dbReference>
<dbReference type="OrthoDB" id="280897at2"/>
<gene>
    <name evidence="1" type="ORF">BBI00_22200</name>
</gene>